<keyword evidence="4" id="KW-0732">Signal</keyword>
<feature type="compositionally biased region" description="Polar residues" evidence="3">
    <location>
        <begin position="204"/>
        <end position="221"/>
    </location>
</feature>
<keyword evidence="6" id="KW-1185">Reference proteome</keyword>
<proteinExistence type="predicted"/>
<evidence type="ECO:0000256" key="2">
    <source>
        <dbReference type="PROSITE-ProRule" id="PRU00497"/>
    </source>
</evidence>
<feature type="compositionally biased region" description="Gly residues" evidence="3">
    <location>
        <begin position="66"/>
        <end position="82"/>
    </location>
</feature>
<dbReference type="Proteomes" id="UP000594260">
    <property type="component" value="Unplaced"/>
</dbReference>
<dbReference type="Pfam" id="PF00379">
    <property type="entry name" value="Chitin_bind_4"/>
    <property type="match status" value="1"/>
</dbReference>
<feature type="compositionally biased region" description="Gly residues" evidence="3">
    <location>
        <begin position="165"/>
        <end position="181"/>
    </location>
</feature>
<dbReference type="PROSITE" id="PS51155">
    <property type="entry name" value="CHIT_BIND_RR_2"/>
    <property type="match status" value="1"/>
</dbReference>
<name>A0A7M7M7M3_VARDE</name>
<evidence type="ECO:0000256" key="4">
    <source>
        <dbReference type="SAM" id="SignalP"/>
    </source>
</evidence>
<dbReference type="InParanoid" id="A0A7M7M7M3"/>
<dbReference type="InterPro" id="IPR051217">
    <property type="entry name" value="Insect_Cuticle_Struc_Prot"/>
</dbReference>
<feature type="chain" id="PRO_5029694466" evidence="4">
    <location>
        <begin position="20"/>
        <end position="379"/>
    </location>
</feature>
<dbReference type="GO" id="GO:0042302">
    <property type="term" value="F:structural constituent of cuticle"/>
    <property type="evidence" value="ECO:0007669"/>
    <property type="project" value="UniProtKB-UniRule"/>
</dbReference>
<feature type="compositionally biased region" description="Gly residues" evidence="3">
    <location>
        <begin position="45"/>
        <end position="56"/>
    </location>
</feature>
<feature type="region of interest" description="Disordered" evidence="3">
    <location>
        <begin position="150"/>
        <end position="379"/>
    </location>
</feature>
<dbReference type="PROSITE" id="PS00233">
    <property type="entry name" value="CHIT_BIND_RR_1"/>
    <property type="match status" value="1"/>
</dbReference>
<dbReference type="EnsemblMetazoa" id="XM_022799932">
    <property type="protein sequence ID" value="XP_022655667"/>
    <property type="gene ID" value="LOC111248131"/>
</dbReference>
<dbReference type="GO" id="GO:0005615">
    <property type="term" value="C:extracellular space"/>
    <property type="evidence" value="ECO:0007669"/>
    <property type="project" value="TreeGrafter"/>
</dbReference>
<feature type="region of interest" description="Disordered" evidence="3">
    <location>
        <begin position="24"/>
        <end position="112"/>
    </location>
</feature>
<dbReference type="PRINTS" id="PR00947">
    <property type="entry name" value="CUTICLE"/>
</dbReference>
<evidence type="ECO:0000313" key="6">
    <source>
        <dbReference type="Proteomes" id="UP000594260"/>
    </source>
</evidence>
<reference evidence="5" key="1">
    <citation type="submission" date="2021-01" db="UniProtKB">
        <authorList>
            <consortium name="EnsemblMetazoa"/>
        </authorList>
    </citation>
    <scope>IDENTIFICATION</scope>
</reference>
<evidence type="ECO:0000313" key="5">
    <source>
        <dbReference type="EnsemblMetazoa" id="XP_022655667"/>
    </source>
</evidence>
<dbReference type="GO" id="GO:0031012">
    <property type="term" value="C:extracellular matrix"/>
    <property type="evidence" value="ECO:0007669"/>
    <property type="project" value="TreeGrafter"/>
</dbReference>
<evidence type="ECO:0000256" key="1">
    <source>
        <dbReference type="ARBA" id="ARBA00022460"/>
    </source>
</evidence>
<sequence length="379" mass="37526">MRLFVAVVSFLFLSEGAIARSVGYSGGPSSSGGEDFEEGAVGPSYEGGAGGGGGSRGYSQPAAPSYGGGSPFSYGSGKGYSGGSSVPAATPASKPSYSQGHTRPGSGYGVNSPYGGAGAPGAHHGGYASSGGSTGGGAYQAPVSAPSPTYGGGSGYGEGHDGSVSHGGGYGGAKGGGGYGDDGSHGWEPYSFSYSADDAEGSHSHSAQGDAQGRVSGQYTIQLADGRSRTVKYTADEHGYRADIVTNELGTESKNPADVTIQSSAPTGEEAAQQYGSAGGSSGSYGADHTGYGGRPEAKPQSLSHSKPYSDSGYGQPAPAGYSQGHHQQSSYPTNQHHAPSPSYDDGGHSDSSAHGAHYGAPGESGAETPRRRNRPSYG</sequence>
<evidence type="ECO:0000256" key="3">
    <source>
        <dbReference type="SAM" id="MobiDB-lite"/>
    </source>
</evidence>
<dbReference type="KEGG" id="vde:111248131"/>
<dbReference type="InterPro" id="IPR031311">
    <property type="entry name" value="CHIT_BIND_RR_consensus"/>
</dbReference>
<dbReference type="RefSeq" id="XP_022655667.1">
    <property type="nucleotide sequence ID" value="XM_022799932.1"/>
</dbReference>
<feature type="compositionally biased region" description="Polar residues" evidence="3">
    <location>
        <begin position="325"/>
        <end position="338"/>
    </location>
</feature>
<dbReference type="OrthoDB" id="6510765at2759"/>
<feature type="compositionally biased region" description="Polar residues" evidence="3">
    <location>
        <begin position="248"/>
        <end position="266"/>
    </location>
</feature>
<dbReference type="AlphaFoldDB" id="A0A7M7M7M3"/>
<organism evidence="5 6">
    <name type="scientific">Varroa destructor</name>
    <name type="common">Honeybee mite</name>
    <dbReference type="NCBI Taxonomy" id="109461"/>
    <lineage>
        <taxon>Eukaryota</taxon>
        <taxon>Metazoa</taxon>
        <taxon>Ecdysozoa</taxon>
        <taxon>Arthropoda</taxon>
        <taxon>Chelicerata</taxon>
        <taxon>Arachnida</taxon>
        <taxon>Acari</taxon>
        <taxon>Parasitiformes</taxon>
        <taxon>Mesostigmata</taxon>
        <taxon>Gamasina</taxon>
        <taxon>Dermanyssoidea</taxon>
        <taxon>Varroidae</taxon>
        <taxon>Varroa</taxon>
    </lineage>
</organism>
<dbReference type="InterPro" id="IPR000618">
    <property type="entry name" value="Insect_cuticle"/>
</dbReference>
<dbReference type="GeneID" id="111248131"/>
<feature type="compositionally biased region" description="Low complexity" evidence="3">
    <location>
        <begin position="31"/>
        <end position="44"/>
    </location>
</feature>
<dbReference type="PANTHER" id="PTHR12236:SF79">
    <property type="entry name" value="CUTICULAR PROTEIN 50CB-RELATED"/>
    <property type="match status" value="1"/>
</dbReference>
<dbReference type="PANTHER" id="PTHR12236">
    <property type="entry name" value="STRUCTURAL CONTITUENT OF CUTICLE"/>
    <property type="match status" value="1"/>
</dbReference>
<feature type="signal peptide" evidence="4">
    <location>
        <begin position="1"/>
        <end position="19"/>
    </location>
</feature>
<keyword evidence="1 2" id="KW-0193">Cuticle</keyword>
<protein>
    <submittedName>
        <fullName evidence="5">Uncharacterized protein</fullName>
    </submittedName>
</protein>
<accession>A0A7M7M7M3</accession>